<protein>
    <recommendedName>
        <fullName evidence="3">Glycine zipper domain-containing protein</fullName>
    </recommendedName>
</protein>
<dbReference type="InterPro" id="IPR039567">
    <property type="entry name" value="Gly-zipper"/>
</dbReference>
<dbReference type="Pfam" id="PF13488">
    <property type="entry name" value="Gly-zipper_Omp"/>
    <property type="match status" value="1"/>
</dbReference>
<evidence type="ECO:0000256" key="1">
    <source>
        <dbReference type="SAM" id="MobiDB-lite"/>
    </source>
</evidence>
<keyword evidence="5" id="KW-1185">Reference proteome</keyword>
<evidence type="ECO:0000256" key="2">
    <source>
        <dbReference type="SAM" id="SignalP"/>
    </source>
</evidence>
<name>A0A423PPI2_9GAMM</name>
<dbReference type="EMBL" id="AYKG01000026">
    <property type="protein sequence ID" value="ROO27509.1"/>
    <property type="molecule type" value="Genomic_DNA"/>
</dbReference>
<organism evidence="4 5">
    <name type="scientific">Salinisphaera japonica YTM-1</name>
    <dbReference type="NCBI Taxonomy" id="1209778"/>
    <lineage>
        <taxon>Bacteria</taxon>
        <taxon>Pseudomonadati</taxon>
        <taxon>Pseudomonadota</taxon>
        <taxon>Gammaproteobacteria</taxon>
        <taxon>Salinisphaerales</taxon>
        <taxon>Salinisphaeraceae</taxon>
        <taxon>Salinisphaera</taxon>
    </lineage>
</organism>
<sequence>MNRIGRDCKTIKTNRQETIVMKQQITSLVLGLGLAMTAGAALADDTLENAIGGGLGGAAGAAIGNEVGGQTGAIVGGGLGGAGGAVVADKLGDDDDYDRRDHRYRDHDHDRRGHGCPPGLAKKGRC</sequence>
<comment type="caution">
    <text evidence="4">The sequence shown here is derived from an EMBL/GenBank/DDBJ whole genome shotgun (WGS) entry which is preliminary data.</text>
</comment>
<proteinExistence type="predicted"/>
<dbReference type="AlphaFoldDB" id="A0A423PPI2"/>
<feature type="chain" id="PRO_5019073913" description="Glycine zipper domain-containing protein" evidence="2">
    <location>
        <begin position="44"/>
        <end position="126"/>
    </location>
</feature>
<feature type="compositionally biased region" description="Basic and acidic residues" evidence="1">
    <location>
        <begin position="97"/>
        <end position="113"/>
    </location>
</feature>
<evidence type="ECO:0000259" key="3">
    <source>
        <dbReference type="Pfam" id="PF13488"/>
    </source>
</evidence>
<gene>
    <name evidence="4" type="ORF">SAJA_09320</name>
</gene>
<dbReference type="InParanoid" id="A0A423PPI2"/>
<dbReference type="Proteomes" id="UP000285310">
    <property type="component" value="Unassembled WGS sequence"/>
</dbReference>
<feature type="domain" description="Glycine zipper" evidence="3">
    <location>
        <begin position="51"/>
        <end position="92"/>
    </location>
</feature>
<feature type="region of interest" description="Disordered" evidence="1">
    <location>
        <begin position="90"/>
        <end position="126"/>
    </location>
</feature>
<evidence type="ECO:0000313" key="5">
    <source>
        <dbReference type="Proteomes" id="UP000285310"/>
    </source>
</evidence>
<evidence type="ECO:0000313" key="4">
    <source>
        <dbReference type="EMBL" id="ROO27509.1"/>
    </source>
</evidence>
<reference evidence="4 5" key="1">
    <citation type="submission" date="2013-10" db="EMBL/GenBank/DDBJ databases">
        <title>Salinisphaera japonica YTM-1 Genome Sequencing.</title>
        <authorList>
            <person name="Lai Q."/>
            <person name="Li C."/>
            <person name="Shao Z."/>
        </authorList>
    </citation>
    <scope>NUCLEOTIDE SEQUENCE [LARGE SCALE GENOMIC DNA]</scope>
    <source>
        <strain evidence="4 5">YTM-1</strain>
    </source>
</reference>
<feature type="signal peptide" evidence="2">
    <location>
        <begin position="1"/>
        <end position="43"/>
    </location>
</feature>
<keyword evidence="2" id="KW-0732">Signal</keyword>
<accession>A0A423PPI2</accession>